<evidence type="ECO:0000313" key="7">
    <source>
        <dbReference type="Proteomes" id="UP000799767"/>
    </source>
</evidence>
<sequence>MAANGIVVPSNGMDHGAVSKVQSFLAAHPNVRFIRYYFQDYSGVLRVRSTPVARALQMAANPNAGVRSPTPLTCICMQSGASLLERITPGEDVWIPDWTSLTEFSASPGTATVLCSVEERTPGNEGKGTEVQRDRCPRTILQRVVNEAKQKQHVDFLVGVEIEFILLESKDATGTVPSPSGVWLSAQVHVPHWRDIVEEVVGLLEAAGVHVWIFLAEGGYSTYEISLSPLPPLEAVDALHFTRETIKTVAKKNGLHATMHAKPFETGPSTGQHTHLSMSRPELGTPFLAGVLKHFRALCALMLSNVESYQRDTSFGRGAIVWGWQNKPTCVRRVDEAHFEIRPPDAFANFYLMIAAIIGAGMRGVEDNEEVPTPSLPVLIIKEPLSEEKRKEFGVTEDLPADLGEAMKAFKADALLKEVLGEKCFDSFVYLKEKDLEASKKQTTAERRAALIAVF</sequence>
<evidence type="ECO:0000256" key="1">
    <source>
        <dbReference type="ARBA" id="ARBA00021364"/>
    </source>
</evidence>
<dbReference type="GO" id="GO:0004356">
    <property type="term" value="F:glutamine synthetase activity"/>
    <property type="evidence" value="ECO:0007669"/>
    <property type="project" value="InterPro"/>
</dbReference>
<evidence type="ECO:0000313" key="6">
    <source>
        <dbReference type="EMBL" id="KAF2487803.1"/>
    </source>
</evidence>
<dbReference type="RefSeq" id="XP_033594372.1">
    <property type="nucleotide sequence ID" value="XM_033732390.1"/>
</dbReference>
<dbReference type="GeneID" id="54473392"/>
<reference evidence="6" key="1">
    <citation type="journal article" date="2020" name="Stud. Mycol.">
        <title>101 Dothideomycetes genomes: a test case for predicting lifestyles and emergence of pathogens.</title>
        <authorList>
            <person name="Haridas S."/>
            <person name="Albert R."/>
            <person name="Binder M."/>
            <person name="Bloem J."/>
            <person name="Labutti K."/>
            <person name="Salamov A."/>
            <person name="Andreopoulos B."/>
            <person name="Baker S."/>
            <person name="Barry K."/>
            <person name="Bills G."/>
            <person name="Bluhm B."/>
            <person name="Cannon C."/>
            <person name="Castanera R."/>
            <person name="Culley D."/>
            <person name="Daum C."/>
            <person name="Ezra D."/>
            <person name="Gonzalez J."/>
            <person name="Henrissat B."/>
            <person name="Kuo A."/>
            <person name="Liang C."/>
            <person name="Lipzen A."/>
            <person name="Lutzoni F."/>
            <person name="Magnuson J."/>
            <person name="Mondo S."/>
            <person name="Nolan M."/>
            <person name="Ohm R."/>
            <person name="Pangilinan J."/>
            <person name="Park H.-J."/>
            <person name="Ramirez L."/>
            <person name="Alfaro M."/>
            <person name="Sun H."/>
            <person name="Tritt A."/>
            <person name="Yoshinaga Y."/>
            <person name="Zwiers L.-H."/>
            <person name="Turgeon B."/>
            <person name="Goodwin S."/>
            <person name="Spatafora J."/>
            <person name="Crous P."/>
            <person name="Grigoriev I."/>
        </authorList>
    </citation>
    <scope>NUCLEOTIDE SEQUENCE</scope>
    <source>
        <strain evidence="6">CBS 113389</strain>
    </source>
</reference>
<evidence type="ECO:0000256" key="4">
    <source>
        <dbReference type="RuleBase" id="RU000384"/>
    </source>
</evidence>
<evidence type="ECO:0000256" key="2">
    <source>
        <dbReference type="ARBA" id="ARBA00022598"/>
    </source>
</evidence>
<dbReference type="Proteomes" id="UP000799767">
    <property type="component" value="Unassembled WGS sequence"/>
</dbReference>
<dbReference type="InterPro" id="IPR008146">
    <property type="entry name" value="Gln_synth_cat_dom"/>
</dbReference>
<dbReference type="PROSITE" id="PS51987">
    <property type="entry name" value="GS_CATALYTIC"/>
    <property type="match status" value="1"/>
</dbReference>
<keyword evidence="7" id="KW-1185">Reference proteome</keyword>
<dbReference type="InterPro" id="IPR014746">
    <property type="entry name" value="Gln_synth/guanido_kin_cat_dom"/>
</dbReference>
<dbReference type="Gene3D" id="3.30.590.10">
    <property type="entry name" value="Glutamine synthetase/guanido kinase, catalytic domain"/>
    <property type="match status" value="1"/>
</dbReference>
<dbReference type="AlphaFoldDB" id="A0A6A6Q831"/>
<dbReference type="PANTHER" id="PTHR43785:SF2">
    <property type="entry name" value="TYPE-1 GLUTAMINE SYNTHETASE 1"/>
    <property type="match status" value="1"/>
</dbReference>
<evidence type="ECO:0000256" key="3">
    <source>
        <dbReference type="PROSITE-ProRule" id="PRU01331"/>
    </source>
</evidence>
<evidence type="ECO:0000259" key="5">
    <source>
        <dbReference type="PROSITE" id="PS51987"/>
    </source>
</evidence>
<gene>
    <name evidence="6" type="ORF">BDY17DRAFT_289718</name>
</gene>
<dbReference type="OrthoDB" id="3364440at2759"/>
<dbReference type="SUPFAM" id="SSF55931">
    <property type="entry name" value="Glutamine synthetase/guanido kinase"/>
    <property type="match status" value="1"/>
</dbReference>
<feature type="domain" description="GS catalytic" evidence="5">
    <location>
        <begin position="137"/>
        <end position="455"/>
    </location>
</feature>
<dbReference type="Gene3D" id="3.10.20.70">
    <property type="entry name" value="Glutamine synthetase, N-terminal domain"/>
    <property type="match status" value="1"/>
</dbReference>
<dbReference type="GO" id="GO:0006542">
    <property type="term" value="P:glutamine biosynthetic process"/>
    <property type="evidence" value="ECO:0007669"/>
    <property type="project" value="InterPro"/>
</dbReference>
<dbReference type="PANTHER" id="PTHR43785">
    <property type="entry name" value="GAMMA-GLUTAMYLPUTRESCINE SYNTHETASE"/>
    <property type="match status" value="1"/>
</dbReference>
<dbReference type="SMART" id="SM01230">
    <property type="entry name" value="Gln-synt_C"/>
    <property type="match status" value="1"/>
</dbReference>
<comment type="similarity">
    <text evidence="3 4">Belongs to the glutamine synthetase family.</text>
</comment>
<organism evidence="6 7">
    <name type="scientific">Neohortaea acidophila</name>
    <dbReference type="NCBI Taxonomy" id="245834"/>
    <lineage>
        <taxon>Eukaryota</taxon>
        <taxon>Fungi</taxon>
        <taxon>Dikarya</taxon>
        <taxon>Ascomycota</taxon>
        <taxon>Pezizomycotina</taxon>
        <taxon>Dothideomycetes</taxon>
        <taxon>Dothideomycetidae</taxon>
        <taxon>Mycosphaerellales</taxon>
        <taxon>Teratosphaeriaceae</taxon>
        <taxon>Neohortaea</taxon>
    </lineage>
</organism>
<keyword evidence="2" id="KW-0436">Ligase</keyword>
<proteinExistence type="inferred from homology"/>
<dbReference type="InterPro" id="IPR036651">
    <property type="entry name" value="Gln_synt_N_sf"/>
</dbReference>
<name>A0A6A6Q831_9PEZI</name>
<accession>A0A6A6Q831</accession>
<dbReference type="Pfam" id="PF00120">
    <property type="entry name" value="Gln-synt_C"/>
    <property type="match status" value="1"/>
</dbReference>
<protein>
    <recommendedName>
        <fullName evidence="1">Glutamine synthetase</fullName>
    </recommendedName>
</protein>
<dbReference type="EMBL" id="MU001631">
    <property type="protein sequence ID" value="KAF2487803.1"/>
    <property type="molecule type" value="Genomic_DNA"/>
</dbReference>